<accession>A0A657LYG0</accession>
<organism evidence="3 4">
    <name type="scientific">Pararhizobium antarcticum</name>
    <dbReference type="NCBI Taxonomy" id="1798805"/>
    <lineage>
        <taxon>Bacteria</taxon>
        <taxon>Pseudomonadati</taxon>
        <taxon>Pseudomonadota</taxon>
        <taxon>Alphaproteobacteria</taxon>
        <taxon>Hyphomicrobiales</taxon>
        <taxon>Rhizobiaceae</taxon>
        <taxon>Rhizobium/Agrobacterium group</taxon>
        <taxon>Pararhizobium</taxon>
    </lineage>
</organism>
<dbReference type="Proteomes" id="UP000182661">
    <property type="component" value="Unassembled WGS sequence"/>
</dbReference>
<reference evidence="3 4" key="1">
    <citation type="submission" date="2016-02" db="EMBL/GenBank/DDBJ databases">
        <title>Genome sequencing of a beta-galactosidase producing bacteria Rhizobium sp. 59.</title>
        <authorList>
            <person name="Wang D."/>
            <person name="Kot W."/>
            <person name="Qin Y."/>
            <person name="Hansen L."/>
            <person name="Naqvi K."/>
            <person name="Rensing C."/>
        </authorList>
    </citation>
    <scope>NUCLEOTIDE SEQUENCE [LARGE SCALE GENOMIC DNA]</scope>
    <source>
        <strain evidence="3 4">59</strain>
    </source>
</reference>
<feature type="region of interest" description="Disordered" evidence="1">
    <location>
        <begin position="441"/>
        <end position="464"/>
    </location>
</feature>
<dbReference type="InterPro" id="IPR012337">
    <property type="entry name" value="RNaseH-like_sf"/>
</dbReference>
<dbReference type="GO" id="GO:0015074">
    <property type="term" value="P:DNA integration"/>
    <property type="evidence" value="ECO:0007669"/>
    <property type="project" value="InterPro"/>
</dbReference>
<evidence type="ECO:0000313" key="4">
    <source>
        <dbReference type="Proteomes" id="UP000182661"/>
    </source>
</evidence>
<dbReference type="OrthoDB" id="5287589at2"/>
<dbReference type="InterPro" id="IPR036397">
    <property type="entry name" value="RNaseH_sf"/>
</dbReference>
<evidence type="ECO:0000313" key="3">
    <source>
        <dbReference type="EMBL" id="OJG00182.1"/>
    </source>
</evidence>
<evidence type="ECO:0000259" key="2">
    <source>
        <dbReference type="PROSITE" id="PS50994"/>
    </source>
</evidence>
<dbReference type="SUPFAM" id="SSF53098">
    <property type="entry name" value="Ribonuclease H-like"/>
    <property type="match status" value="1"/>
</dbReference>
<feature type="region of interest" description="Disordered" evidence="1">
    <location>
        <begin position="755"/>
        <end position="797"/>
    </location>
</feature>
<dbReference type="EMBL" id="LSRP01000035">
    <property type="protein sequence ID" value="OJG00182.1"/>
    <property type="molecule type" value="Genomic_DNA"/>
</dbReference>
<dbReference type="AlphaFoldDB" id="A0A657LYG0"/>
<evidence type="ECO:0000256" key="1">
    <source>
        <dbReference type="SAM" id="MobiDB-lite"/>
    </source>
</evidence>
<dbReference type="PROSITE" id="PS50994">
    <property type="entry name" value="INTEGRASE"/>
    <property type="match status" value="1"/>
</dbReference>
<sequence length="797" mass="89151">MMAIQKHSDFLKRENLPIALSASELGIPSGTGGPVAVQGYDFASGFRFSILNEMRAKIAPMQVVSYDEHDGLGGRFTVQNVVSSNITHLSHEQISLLEQQGRFIPQESFRLGKTVGSSTAMEPADEDIARRKLAFVVAALEANEWVLEVPSKSVIQRSAGKLAANIGCKTPGYRQVQGDIERYLEAPFDRLAALVPAKSSGNRIRKFSDRFEEVLRVAVEYAWRQQKGTWKNAKTHFASLLLFPENADVREEATNAKDDLIEPSDRTIQRRMRSVDHFTRDLLRKGPEAALRIHGVKIPQMLPTAPLDIVEMDYTQLDVVVFHEKYGFIYGRPGIAWFRGRMSGSILGYAVFFGKPNMETFLLGLNHAIYPKDMRKHPWLKWEMYGVPLVLVVDCDPHLISDAMHEVCQRLGIILRELRPAEPNTKGAMERFIRTANDGLFHNLPGSTQSNPSRRKEVDPEQEAAVPKLTMDELNGYIAAFVHEYNHSSHAGLGVLRTLKEVPAKLWERGIKDAHQRRPISPEVLAHASGDFHWVAINQGTFTIEKVRYYDAALAVLATDPQATPPAKSGDGRKPRTTVTKYKAWRSPTNIGKASVVVPELGRTVIAEAHGDDRRYARGLTLSQHRLAMAEFRKNEHRPVTNLAELEASLGKHLDNLKSIYEDRKSFGTAEKFASFYRGVSRRVSRSEVVDVVVSEAASAEDYNYAEPFAPNPFSRVQDDPQYRPADTPYGTLARDEDGRLVPGDALLGMVPHYEAPDIDIGPDTSDENLPTRAGAYEDPDSIEHLLGEQENQENDE</sequence>
<dbReference type="GO" id="GO:0003676">
    <property type="term" value="F:nucleic acid binding"/>
    <property type="evidence" value="ECO:0007669"/>
    <property type="project" value="InterPro"/>
</dbReference>
<gene>
    <name evidence="3" type="ORF">AX760_10650</name>
</gene>
<feature type="region of interest" description="Disordered" evidence="1">
    <location>
        <begin position="711"/>
        <end position="732"/>
    </location>
</feature>
<feature type="domain" description="Integrase catalytic" evidence="2">
    <location>
        <begin position="302"/>
        <end position="511"/>
    </location>
</feature>
<name>A0A657LYG0_9HYPH</name>
<proteinExistence type="predicted"/>
<dbReference type="Gene3D" id="3.30.420.10">
    <property type="entry name" value="Ribonuclease H-like superfamily/Ribonuclease H"/>
    <property type="match status" value="1"/>
</dbReference>
<keyword evidence="4" id="KW-1185">Reference proteome</keyword>
<comment type="caution">
    <text evidence="3">The sequence shown here is derived from an EMBL/GenBank/DDBJ whole genome shotgun (WGS) entry which is preliminary data.</text>
</comment>
<protein>
    <recommendedName>
        <fullName evidence="2">Integrase catalytic domain-containing protein</fullName>
    </recommendedName>
</protein>
<dbReference type="InterPro" id="IPR001584">
    <property type="entry name" value="Integrase_cat-core"/>
</dbReference>